<protein>
    <submittedName>
        <fullName evidence="2">Uncharacterized protein</fullName>
    </submittedName>
</protein>
<dbReference type="EMBL" id="BFEA01000521">
    <property type="protein sequence ID" value="GBG85507.1"/>
    <property type="molecule type" value="Genomic_DNA"/>
</dbReference>
<evidence type="ECO:0000256" key="1">
    <source>
        <dbReference type="SAM" id="MobiDB-lite"/>
    </source>
</evidence>
<feature type="compositionally biased region" description="Basic and acidic residues" evidence="1">
    <location>
        <begin position="111"/>
        <end position="125"/>
    </location>
</feature>
<dbReference type="Gramene" id="GBG85507">
    <property type="protein sequence ID" value="GBG85507"/>
    <property type="gene ID" value="CBR_g40146"/>
</dbReference>
<reference evidence="2 3" key="1">
    <citation type="journal article" date="2018" name="Cell">
        <title>The Chara Genome: Secondary Complexity and Implications for Plant Terrestrialization.</title>
        <authorList>
            <person name="Nishiyama T."/>
            <person name="Sakayama H."/>
            <person name="Vries J.D."/>
            <person name="Buschmann H."/>
            <person name="Saint-Marcoux D."/>
            <person name="Ullrich K.K."/>
            <person name="Haas F.B."/>
            <person name="Vanderstraeten L."/>
            <person name="Becker D."/>
            <person name="Lang D."/>
            <person name="Vosolsobe S."/>
            <person name="Rombauts S."/>
            <person name="Wilhelmsson P.K.I."/>
            <person name="Janitza P."/>
            <person name="Kern R."/>
            <person name="Heyl A."/>
            <person name="Rumpler F."/>
            <person name="Villalobos L.I.A.C."/>
            <person name="Clay J.M."/>
            <person name="Skokan R."/>
            <person name="Toyoda A."/>
            <person name="Suzuki Y."/>
            <person name="Kagoshima H."/>
            <person name="Schijlen E."/>
            <person name="Tajeshwar N."/>
            <person name="Catarino B."/>
            <person name="Hetherington A.J."/>
            <person name="Saltykova A."/>
            <person name="Bonnot C."/>
            <person name="Breuninger H."/>
            <person name="Symeonidi A."/>
            <person name="Radhakrishnan G.V."/>
            <person name="Van Nieuwerburgh F."/>
            <person name="Deforce D."/>
            <person name="Chang C."/>
            <person name="Karol K.G."/>
            <person name="Hedrich R."/>
            <person name="Ulvskov P."/>
            <person name="Glockner G."/>
            <person name="Delwiche C.F."/>
            <person name="Petrasek J."/>
            <person name="Van de Peer Y."/>
            <person name="Friml J."/>
            <person name="Beilby M."/>
            <person name="Dolan L."/>
            <person name="Kohara Y."/>
            <person name="Sugano S."/>
            <person name="Fujiyama A."/>
            <person name="Delaux P.-M."/>
            <person name="Quint M."/>
            <person name="TheiBen G."/>
            <person name="Hagemann M."/>
            <person name="Harholt J."/>
            <person name="Dunand C."/>
            <person name="Zachgo S."/>
            <person name="Langdale J."/>
            <person name="Maumus F."/>
            <person name="Straeten D.V.D."/>
            <person name="Gould S.B."/>
            <person name="Rensing S.A."/>
        </authorList>
    </citation>
    <scope>NUCLEOTIDE SEQUENCE [LARGE SCALE GENOMIC DNA]</scope>
    <source>
        <strain evidence="2 3">S276</strain>
    </source>
</reference>
<evidence type="ECO:0000313" key="2">
    <source>
        <dbReference type="EMBL" id="GBG85507.1"/>
    </source>
</evidence>
<feature type="region of interest" description="Disordered" evidence="1">
    <location>
        <begin position="260"/>
        <end position="282"/>
    </location>
</feature>
<evidence type="ECO:0000313" key="3">
    <source>
        <dbReference type="Proteomes" id="UP000265515"/>
    </source>
</evidence>
<dbReference type="AlphaFoldDB" id="A0A388LT69"/>
<organism evidence="2 3">
    <name type="scientific">Chara braunii</name>
    <name type="common">Braun's stonewort</name>
    <dbReference type="NCBI Taxonomy" id="69332"/>
    <lineage>
        <taxon>Eukaryota</taxon>
        <taxon>Viridiplantae</taxon>
        <taxon>Streptophyta</taxon>
        <taxon>Charophyceae</taxon>
        <taxon>Charales</taxon>
        <taxon>Characeae</taxon>
        <taxon>Chara</taxon>
    </lineage>
</organism>
<proteinExistence type="predicted"/>
<feature type="region of interest" description="Disordered" evidence="1">
    <location>
        <begin position="1"/>
        <end position="23"/>
    </location>
</feature>
<feature type="region of interest" description="Disordered" evidence="1">
    <location>
        <begin position="47"/>
        <end position="89"/>
    </location>
</feature>
<comment type="caution">
    <text evidence="2">The sequence shown here is derived from an EMBL/GenBank/DDBJ whole genome shotgun (WGS) entry which is preliminary data.</text>
</comment>
<accession>A0A388LT69</accession>
<dbReference type="Proteomes" id="UP000265515">
    <property type="component" value="Unassembled WGS sequence"/>
</dbReference>
<feature type="compositionally biased region" description="Basic and acidic residues" evidence="1">
    <location>
        <begin position="47"/>
        <end position="73"/>
    </location>
</feature>
<feature type="region of interest" description="Disordered" evidence="1">
    <location>
        <begin position="104"/>
        <end position="193"/>
    </location>
</feature>
<name>A0A388LT69_CHABU</name>
<gene>
    <name evidence="2" type="ORF">CBR_g40146</name>
</gene>
<feature type="compositionally biased region" description="Basic residues" evidence="1">
    <location>
        <begin position="156"/>
        <end position="165"/>
    </location>
</feature>
<keyword evidence="3" id="KW-1185">Reference proteome</keyword>
<feature type="compositionally biased region" description="Basic and acidic residues" evidence="1">
    <location>
        <begin position="1"/>
        <end position="12"/>
    </location>
</feature>
<sequence>MGVTRFDKEDVSRPSTSQDPDLQKRIDELGKDLATVSAFVQTEMARKAEEERLTKEAEEEEQCKADEKLQREKKEHKRLEKRRKEEEHVADIEKKVKLQVAIYISDQGSSSERDKSEEATKEIRAKTGRLVISEKRKRGPESDFEGSPPMLTPAKRTPKTSKPRRTGGTVRVTRSRAQVKTKLSPYVEKAKKSSRQSGTVAKLRFRNQAIEELRGLDAHDLQAICKEEGIAYNGKIDAIFDIASHRTRKAFGEVEPIDLSGVMGETEGDTTAVGEEGNEAEA</sequence>